<dbReference type="EMBL" id="OU892287">
    <property type="protein sequence ID" value="CAG9762018.1"/>
    <property type="molecule type" value="Genomic_DNA"/>
</dbReference>
<dbReference type="Pfam" id="PF03392">
    <property type="entry name" value="OS-D"/>
    <property type="match status" value="1"/>
</dbReference>
<feature type="chain" id="PRO_5040347450" evidence="2">
    <location>
        <begin position="20"/>
        <end position="288"/>
    </location>
</feature>
<evidence type="ECO:0000313" key="3">
    <source>
        <dbReference type="EMBL" id="CAG9762018.1"/>
    </source>
</evidence>
<name>A0A9N9QK46_9CUCU</name>
<protein>
    <submittedName>
        <fullName evidence="3">Uncharacterized protein</fullName>
    </submittedName>
</protein>
<dbReference type="InterPro" id="IPR036682">
    <property type="entry name" value="OS_D_A10/PebIII_sf"/>
</dbReference>
<dbReference type="OrthoDB" id="6344725at2759"/>
<feature type="signal peptide" evidence="2">
    <location>
        <begin position="1"/>
        <end position="19"/>
    </location>
</feature>
<dbReference type="PANTHER" id="PTHR11257:SF9">
    <property type="entry name" value="CHEMOSENSORY PROTEIN 13"/>
    <property type="match status" value="1"/>
</dbReference>
<dbReference type="InterPro" id="IPR005055">
    <property type="entry name" value="A10/PebIII"/>
</dbReference>
<dbReference type="SUPFAM" id="SSF100910">
    <property type="entry name" value="Chemosensory protein Csp2"/>
    <property type="match status" value="1"/>
</dbReference>
<keyword evidence="4" id="KW-1185">Reference proteome</keyword>
<keyword evidence="2" id="KW-0732">Signal</keyword>
<dbReference type="Proteomes" id="UP001152799">
    <property type="component" value="Chromosome 11"/>
</dbReference>
<reference evidence="3" key="1">
    <citation type="submission" date="2022-01" db="EMBL/GenBank/DDBJ databases">
        <authorList>
            <person name="King R."/>
        </authorList>
    </citation>
    <scope>NUCLEOTIDE SEQUENCE</scope>
</reference>
<gene>
    <name evidence="3" type="ORF">CEUTPL_LOCUS2708</name>
</gene>
<evidence type="ECO:0000256" key="2">
    <source>
        <dbReference type="SAM" id="SignalP"/>
    </source>
</evidence>
<accession>A0A9N9QK46</accession>
<evidence type="ECO:0000256" key="1">
    <source>
        <dbReference type="SAM" id="MobiDB-lite"/>
    </source>
</evidence>
<organism evidence="3 4">
    <name type="scientific">Ceutorhynchus assimilis</name>
    <name type="common">cabbage seed weevil</name>
    <dbReference type="NCBI Taxonomy" id="467358"/>
    <lineage>
        <taxon>Eukaryota</taxon>
        <taxon>Metazoa</taxon>
        <taxon>Ecdysozoa</taxon>
        <taxon>Arthropoda</taxon>
        <taxon>Hexapoda</taxon>
        <taxon>Insecta</taxon>
        <taxon>Pterygota</taxon>
        <taxon>Neoptera</taxon>
        <taxon>Endopterygota</taxon>
        <taxon>Coleoptera</taxon>
        <taxon>Polyphaga</taxon>
        <taxon>Cucujiformia</taxon>
        <taxon>Curculionidae</taxon>
        <taxon>Ceutorhynchinae</taxon>
        <taxon>Ceutorhynchus</taxon>
    </lineage>
</organism>
<evidence type="ECO:0000313" key="4">
    <source>
        <dbReference type="Proteomes" id="UP001152799"/>
    </source>
</evidence>
<dbReference type="Gene3D" id="1.10.2080.10">
    <property type="entry name" value="Insect odorant-binding protein A10/Ejaculatory bulb-specific protein 3"/>
    <property type="match status" value="1"/>
</dbReference>
<proteinExistence type="predicted"/>
<dbReference type="PANTHER" id="PTHR11257">
    <property type="entry name" value="CHEMOSENSORY PROTEIN-RELATED"/>
    <property type="match status" value="1"/>
</dbReference>
<dbReference type="AlphaFoldDB" id="A0A9N9QK46"/>
<sequence length="288" mass="31522">MVLILSILIGITYLYLAGAKPAVKYYASKYDHIDVEAILNNRRMVNYYSSCLLNMGPCPPEGVEFKRILPEALHTNCGRCTEKQATVALRAIKRLRKEYPKVWSQLSEKWDPDDIYVRRFEATNFASRSVNDVKNTINDAKDDQPTRISLVESLPPNPLSVPSTTEKVTTLINPLPSSTTTKPTVSSFSSSSSTRTSSTTTKPTVSSLFTSSTTPRILRPIPNLLPINTFFTNPPIPIRPINLNIGANIGATVSGLVRSLGAIGSRVMETGAEIAGVVIKNLSKPLSL</sequence>
<feature type="region of interest" description="Disordered" evidence="1">
    <location>
        <begin position="172"/>
        <end position="208"/>
    </location>
</feature>
<feature type="compositionally biased region" description="Low complexity" evidence="1">
    <location>
        <begin position="177"/>
        <end position="207"/>
    </location>
</feature>